<gene>
    <name evidence="2" type="ORF">F7O44_00245</name>
</gene>
<accession>A0A7K3LWW2</accession>
<sequence>MGVFPLALLVASCTDQEEPEVPEVPGGTEQPTDGAEATEAANPTADPTELDVPFECSELLTAGRVVQIVQTSIDGETRRVYNDEFLESSGRTGRLTCQYGVPTADSTASPTPSGDEQGPAVEIAVSSYVDAETAAGRIEATLGSTSRDIDPQTIGGNEGYLLTGDDDVTFIAAEGVRTYVISLRRGLVPEAAEVVVILELAAEMLDVPVPTPTPES</sequence>
<dbReference type="Proteomes" id="UP000460435">
    <property type="component" value="Unassembled WGS sequence"/>
</dbReference>
<keyword evidence="3" id="KW-1185">Reference proteome</keyword>
<evidence type="ECO:0000313" key="2">
    <source>
        <dbReference type="EMBL" id="NDL55493.1"/>
    </source>
</evidence>
<evidence type="ECO:0000313" key="3">
    <source>
        <dbReference type="Proteomes" id="UP000460435"/>
    </source>
</evidence>
<dbReference type="EMBL" id="WLZY01000001">
    <property type="protein sequence ID" value="NDL55493.1"/>
    <property type="molecule type" value="Genomic_DNA"/>
</dbReference>
<comment type="caution">
    <text evidence="2">The sequence shown here is derived from an EMBL/GenBank/DDBJ whole genome shotgun (WGS) entry which is preliminary data.</text>
</comment>
<dbReference type="RefSeq" id="WP_162448207.1">
    <property type="nucleotide sequence ID" value="NZ_WLZY01000001.1"/>
</dbReference>
<dbReference type="AlphaFoldDB" id="A0A7K3LWW2"/>
<evidence type="ECO:0000256" key="1">
    <source>
        <dbReference type="SAM" id="MobiDB-lite"/>
    </source>
</evidence>
<feature type="region of interest" description="Disordered" evidence="1">
    <location>
        <begin position="14"/>
        <end position="50"/>
    </location>
</feature>
<evidence type="ECO:0008006" key="4">
    <source>
        <dbReference type="Google" id="ProtNLM"/>
    </source>
</evidence>
<name>A0A7K3LWW2_9ACTN</name>
<proteinExistence type="predicted"/>
<protein>
    <recommendedName>
        <fullName evidence="4">DUF3558 domain-containing protein</fullName>
    </recommendedName>
</protein>
<reference evidence="2 3" key="1">
    <citation type="submission" date="2019-11" db="EMBL/GenBank/DDBJ databases">
        <authorList>
            <person name="Li X.-J."/>
            <person name="Feng X.-M."/>
        </authorList>
    </citation>
    <scope>NUCLEOTIDE SEQUENCE [LARGE SCALE GENOMIC DNA]</scope>
    <source>
        <strain evidence="2 3">XMNu-373</strain>
    </source>
</reference>
<organism evidence="2 3">
    <name type="scientific">Phytoactinopolyspora mesophila</name>
    <dbReference type="NCBI Taxonomy" id="2650750"/>
    <lineage>
        <taxon>Bacteria</taxon>
        <taxon>Bacillati</taxon>
        <taxon>Actinomycetota</taxon>
        <taxon>Actinomycetes</taxon>
        <taxon>Jiangellales</taxon>
        <taxon>Jiangellaceae</taxon>
        <taxon>Phytoactinopolyspora</taxon>
    </lineage>
</organism>